<comment type="subcellular location">
    <subcellularLocation>
        <location evidence="1">Secreted</location>
    </subcellularLocation>
</comment>
<evidence type="ECO:0008006" key="6">
    <source>
        <dbReference type="Google" id="ProtNLM"/>
    </source>
</evidence>
<dbReference type="EMBL" id="JAIMBW010000001">
    <property type="protein sequence ID" value="MBY4894418.1"/>
    <property type="molecule type" value="Genomic_DNA"/>
</dbReference>
<evidence type="ECO:0000256" key="2">
    <source>
        <dbReference type="ARBA" id="ARBA00022525"/>
    </source>
</evidence>
<dbReference type="InterPro" id="IPR018511">
    <property type="entry name" value="Hemolysin-typ_Ca-bd_CS"/>
</dbReference>
<dbReference type="InterPro" id="IPR050557">
    <property type="entry name" value="RTX_toxin/Mannuronan_C5-epim"/>
</dbReference>
<dbReference type="RefSeq" id="WP_257893988.1">
    <property type="nucleotide sequence ID" value="NZ_JAIMBW010000001.1"/>
</dbReference>
<keyword evidence="2" id="KW-0964">Secreted</keyword>
<evidence type="ECO:0000256" key="1">
    <source>
        <dbReference type="ARBA" id="ARBA00004613"/>
    </source>
</evidence>
<evidence type="ECO:0000313" key="4">
    <source>
        <dbReference type="EMBL" id="QXL87078.1"/>
    </source>
</evidence>
<dbReference type="PANTHER" id="PTHR38340:SF1">
    <property type="entry name" value="S-LAYER PROTEIN"/>
    <property type="match status" value="1"/>
</dbReference>
<dbReference type="Proteomes" id="UP000693972">
    <property type="component" value="Unassembled WGS sequence"/>
</dbReference>
<gene>
    <name evidence="4" type="ORF">KUL25_16805</name>
</gene>
<name>A0A975TT27_9RHOB</name>
<evidence type="ECO:0000256" key="3">
    <source>
        <dbReference type="SAM" id="MobiDB-lite"/>
    </source>
</evidence>
<proteinExistence type="predicted"/>
<reference evidence="4 5" key="1">
    <citation type="submission" date="2021-07" db="EMBL/GenBank/DDBJ databases">
        <title>Karlodiniumbacter phycospheric gen. nov., sp. nov., a phycosphere bacterium isolated from karlodinium veneficum.</title>
        <authorList>
            <person name="Peng Y."/>
            <person name="Jiang L."/>
            <person name="Lee J."/>
        </authorList>
    </citation>
    <scope>NUCLEOTIDE SEQUENCE</scope>
    <source>
        <strain evidence="4 5">N5</strain>
    </source>
</reference>
<dbReference type="InterPro" id="IPR011049">
    <property type="entry name" value="Serralysin-like_metalloprot_C"/>
</dbReference>
<organism evidence="4">
    <name type="scientific">Gymnodinialimonas phycosphaerae</name>
    <dbReference type="NCBI Taxonomy" id="2841589"/>
    <lineage>
        <taxon>Bacteria</taxon>
        <taxon>Pseudomonadati</taxon>
        <taxon>Pseudomonadota</taxon>
        <taxon>Alphaproteobacteria</taxon>
        <taxon>Rhodobacterales</taxon>
        <taxon>Paracoccaceae</taxon>
        <taxon>Gymnodinialimonas</taxon>
    </lineage>
</organism>
<protein>
    <recommendedName>
        <fullName evidence="6">Calcium-binding protein</fullName>
    </recommendedName>
</protein>
<dbReference type="PRINTS" id="PR00313">
    <property type="entry name" value="CABNDNGRPT"/>
</dbReference>
<dbReference type="EMBL" id="CP078073">
    <property type="protein sequence ID" value="QXL87078.1"/>
    <property type="molecule type" value="Genomic_DNA"/>
</dbReference>
<dbReference type="Gene3D" id="2.150.10.10">
    <property type="entry name" value="Serralysin-like metalloprotease, C-terminal"/>
    <property type="match status" value="3"/>
</dbReference>
<dbReference type="GO" id="GO:0005576">
    <property type="term" value="C:extracellular region"/>
    <property type="evidence" value="ECO:0007669"/>
    <property type="project" value="UniProtKB-SubCell"/>
</dbReference>
<dbReference type="PANTHER" id="PTHR38340">
    <property type="entry name" value="S-LAYER PROTEIN"/>
    <property type="match status" value="1"/>
</dbReference>
<feature type="region of interest" description="Disordered" evidence="3">
    <location>
        <begin position="49"/>
        <end position="163"/>
    </location>
</feature>
<accession>A0A975TT27</accession>
<evidence type="ECO:0000313" key="5">
    <source>
        <dbReference type="Proteomes" id="UP000693972"/>
    </source>
</evidence>
<keyword evidence="5" id="KW-1185">Reference proteome</keyword>
<dbReference type="GO" id="GO:0005509">
    <property type="term" value="F:calcium ion binding"/>
    <property type="evidence" value="ECO:0007669"/>
    <property type="project" value="InterPro"/>
</dbReference>
<sequence>MSSILPFLLVGLGLSSFLDNDDDGDAVSAPPEDGLAGAEVTGEDLAVTGEAGAPAGGELGSATLIGGEGDDTITGGTHDDVLEGAGGDDEILGGLGDDTLSSPDGADTLLGGAGNDVLDGTSQGLFLPASPNDPTDAGKPSDDARLPVPDGPVVEPPAPVTGDQLLDGGAGDDVLIGDNADTLTGGDGTDSFVVDLASDPTQGSVLITDFDPLQEVLTLNVDGFDVGNPTRDGFAFDVETRDLSDDSGMEVLVQGVVVATLAGVSEADGITISLVAENAGTANPGTFTNLGDGDDTAMGDLFDDTVNCGAGRDDLSGGTGNDLLIGGGNEETPVTMVVQEQLNGGEGDDTLRSGDGFVALTGGEGTDVFEITRTALPIGVTVDPFGLRVTEVTDLDVATEEVNISLVNGDASAVPVPFTLEDLPDGSGAGVFIGGEIYVVLNGVLAADAPTMSVNSAAA</sequence>
<dbReference type="InterPro" id="IPR001343">
    <property type="entry name" value="Hemolysn_Ca-bd"/>
</dbReference>
<dbReference type="SUPFAM" id="SSF51120">
    <property type="entry name" value="beta-Roll"/>
    <property type="match status" value="3"/>
</dbReference>
<dbReference type="PROSITE" id="PS00330">
    <property type="entry name" value="HEMOLYSIN_CALCIUM"/>
    <property type="match status" value="1"/>
</dbReference>
<dbReference type="Pfam" id="PF00353">
    <property type="entry name" value="HemolysinCabind"/>
    <property type="match status" value="4"/>
</dbReference>
<dbReference type="AlphaFoldDB" id="A0A975TT27"/>